<proteinExistence type="predicted"/>
<dbReference type="EMBL" id="MU001677">
    <property type="protein sequence ID" value="KAF2458799.1"/>
    <property type="molecule type" value="Genomic_DNA"/>
</dbReference>
<dbReference type="Proteomes" id="UP000799766">
    <property type="component" value="Unassembled WGS sequence"/>
</dbReference>
<accession>A0A6A6P4J2</accession>
<organism evidence="2 3">
    <name type="scientific">Lineolata rhizophorae</name>
    <dbReference type="NCBI Taxonomy" id="578093"/>
    <lineage>
        <taxon>Eukaryota</taxon>
        <taxon>Fungi</taxon>
        <taxon>Dikarya</taxon>
        <taxon>Ascomycota</taxon>
        <taxon>Pezizomycotina</taxon>
        <taxon>Dothideomycetes</taxon>
        <taxon>Dothideomycetes incertae sedis</taxon>
        <taxon>Lineolatales</taxon>
        <taxon>Lineolataceae</taxon>
        <taxon>Lineolata</taxon>
    </lineage>
</organism>
<evidence type="ECO:0000313" key="3">
    <source>
        <dbReference type="Proteomes" id="UP000799766"/>
    </source>
</evidence>
<feature type="compositionally biased region" description="Polar residues" evidence="1">
    <location>
        <begin position="19"/>
        <end position="33"/>
    </location>
</feature>
<dbReference type="OrthoDB" id="5359669at2759"/>
<keyword evidence="3" id="KW-1185">Reference proteome</keyword>
<evidence type="ECO:0000256" key="1">
    <source>
        <dbReference type="SAM" id="MobiDB-lite"/>
    </source>
</evidence>
<feature type="region of interest" description="Disordered" evidence="1">
    <location>
        <begin position="1"/>
        <end position="97"/>
    </location>
</feature>
<gene>
    <name evidence="2" type="ORF">BDY21DRAFT_283635</name>
</gene>
<sequence length="319" mass="34242">MGLNYYASAPTLVLPPPSSTNLFGDGPNSSHSLNPPPTNFRPRFPRPPSINYLATSANLAGRKRSRDEVAAEHEDLDDGSRVAPVEPPKPRPEPIMGPGMTLIYPDEPGFSIAADSQTGTWAEEKKQAEDEAATTAASSRPMAVSRKSARRPAPADLESVSPTAALCSSSTPRSPEDGIIDRLTLVLGVGWKRVYGNDAVADAARGWARYIENHYPLAKPTIMLHSERLQAYLVHAFDPIDSCEGFWLFQDELKFGQAVGESLDAVVANLTAQAEIRFEGEPIRAQSRRPSDPSSITVVPQPMNGAVAVAVAADVDMSG</sequence>
<feature type="region of interest" description="Disordered" evidence="1">
    <location>
        <begin position="117"/>
        <end position="173"/>
    </location>
</feature>
<name>A0A6A6P4J2_9PEZI</name>
<evidence type="ECO:0000313" key="2">
    <source>
        <dbReference type="EMBL" id="KAF2458799.1"/>
    </source>
</evidence>
<protein>
    <submittedName>
        <fullName evidence="2">Uncharacterized protein</fullName>
    </submittedName>
</protein>
<dbReference type="AlphaFoldDB" id="A0A6A6P4J2"/>
<feature type="compositionally biased region" description="Polar residues" evidence="1">
    <location>
        <begin position="160"/>
        <end position="173"/>
    </location>
</feature>
<reference evidence="2" key="1">
    <citation type="journal article" date="2020" name="Stud. Mycol.">
        <title>101 Dothideomycetes genomes: a test case for predicting lifestyles and emergence of pathogens.</title>
        <authorList>
            <person name="Haridas S."/>
            <person name="Albert R."/>
            <person name="Binder M."/>
            <person name="Bloem J."/>
            <person name="Labutti K."/>
            <person name="Salamov A."/>
            <person name="Andreopoulos B."/>
            <person name="Baker S."/>
            <person name="Barry K."/>
            <person name="Bills G."/>
            <person name="Bluhm B."/>
            <person name="Cannon C."/>
            <person name="Castanera R."/>
            <person name="Culley D."/>
            <person name="Daum C."/>
            <person name="Ezra D."/>
            <person name="Gonzalez J."/>
            <person name="Henrissat B."/>
            <person name="Kuo A."/>
            <person name="Liang C."/>
            <person name="Lipzen A."/>
            <person name="Lutzoni F."/>
            <person name="Magnuson J."/>
            <person name="Mondo S."/>
            <person name="Nolan M."/>
            <person name="Ohm R."/>
            <person name="Pangilinan J."/>
            <person name="Park H.-J."/>
            <person name="Ramirez L."/>
            <person name="Alfaro M."/>
            <person name="Sun H."/>
            <person name="Tritt A."/>
            <person name="Yoshinaga Y."/>
            <person name="Zwiers L.-H."/>
            <person name="Turgeon B."/>
            <person name="Goodwin S."/>
            <person name="Spatafora J."/>
            <person name="Crous P."/>
            <person name="Grigoriev I."/>
        </authorList>
    </citation>
    <scope>NUCLEOTIDE SEQUENCE</scope>
    <source>
        <strain evidence="2">ATCC 16933</strain>
    </source>
</reference>